<evidence type="ECO:0000313" key="4">
    <source>
        <dbReference type="EMBL" id="KKL27541.1"/>
    </source>
</evidence>
<dbReference type="EMBL" id="LAZR01035425">
    <property type="protein sequence ID" value="KKL27541.1"/>
    <property type="molecule type" value="Genomic_DNA"/>
</dbReference>
<accession>A0A0F9ECE8</accession>
<dbReference type="InterPro" id="IPR011611">
    <property type="entry name" value="PfkB_dom"/>
</dbReference>
<dbReference type="AlphaFoldDB" id="A0A0F9ECE8"/>
<keyword evidence="2" id="KW-0418">Kinase</keyword>
<dbReference type="SUPFAM" id="SSF53613">
    <property type="entry name" value="Ribokinase-like"/>
    <property type="match status" value="1"/>
</dbReference>
<proteinExistence type="predicted"/>
<sequence>MNEKFDVICIGAALVDILAQVDRHPLEDDEVFVSDLTFFSGGASANTAYACAKLGLKTAFLGMIGRDDYFSTKILNDFNEVNVSTSLIKYTNDYITGSAYIALNNKGGRRIYAHSGAANYLSKDDIIENE</sequence>
<gene>
    <name evidence="4" type="ORF">LCGC14_2384130</name>
</gene>
<dbReference type="PANTHER" id="PTHR10584:SF166">
    <property type="entry name" value="RIBOKINASE"/>
    <property type="match status" value="1"/>
</dbReference>
<reference evidence="4" key="1">
    <citation type="journal article" date="2015" name="Nature">
        <title>Complex archaea that bridge the gap between prokaryotes and eukaryotes.</title>
        <authorList>
            <person name="Spang A."/>
            <person name="Saw J.H."/>
            <person name="Jorgensen S.L."/>
            <person name="Zaremba-Niedzwiedzka K."/>
            <person name="Martijn J."/>
            <person name="Lind A.E."/>
            <person name="van Eijk R."/>
            <person name="Schleper C."/>
            <person name="Guy L."/>
            <person name="Ettema T.J."/>
        </authorList>
    </citation>
    <scope>NUCLEOTIDE SEQUENCE</scope>
</reference>
<evidence type="ECO:0000259" key="3">
    <source>
        <dbReference type="Pfam" id="PF00294"/>
    </source>
</evidence>
<keyword evidence="1" id="KW-0808">Transferase</keyword>
<dbReference type="Gene3D" id="3.40.1190.20">
    <property type="match status" value="1"/>
</dbReference>
<protein>
    <recommendedName>
        <fullName evidence="3">Carbohydrate kinase PfkB domain-containing protein</fullName>
    </recommendedName>
</protein>
<name>A0A0F9ECE8_9ZZZZ</name>
<dbReference type="PANTHER" id="PTHR10584">
    <property type="entry name" value="SUGAR KINASE"/>
    <property type="match status" value="1"/>
</dbReference>
<dbReference type="Pfam" id="PF00294">
    <property type="entry name" value="PfkB"/>
    <property type="match status" value="1"/>
</dbReference>
<evidence type="ECO:0000256" key="1">
    <source>
        <dbReference type="ARBA" id="ARBA00022679"/>
    </source>
</evidence>
<feature type="non-terminal residue" evidence="4">
    <location>
        <position position="130"/>
    </location>
</feature>
<organism evidence="4">
    <name type="scientific">marine sediment metagenome</name>
    <dbReference type="NCBI Taxonomy" id="412755"/>
    <lineage>
        <taxon>unclassified sequences</taxon>
        <taxon>metagenomes</taxon>
        <taxon>ecological metagenomes</taxon>
    </lineage>
</organism>
<feature type="domain" description="Carbohydrate kinase PfkB" evidence="3">
    <location>
        <begin position="6"/>
        <end position="125"/>
    </location>
</feature>
<evidence type="ECO:0000256" key="2">
    <source>
        <dbReference type="ARBA" id="ARBA00022777"/>
    </source>
</evidence>
<dbReference type="InterPro" id="IPR029056">
    <property type="entry name" value="Ribokinase-like"/>
</dbReference>
<comment type="caution">
    <text evidence="4">The sequence shown here is derived from an EMBL/GenBank/DDBJ whole genome shotgun (WGS) entry which is preliminary data.</text>
</comment>
<dbReference type="GO" id="GO:0016301">
    <property type="term" value="F:kinase activity"/>
    <property type="evidence" value="ECO:0007669"/>
    <property type="project" value="UniProtKB-KW"/>
</dbReference>